<dbReference type="PATRIC" id="fig|189381.10.peg.1641"/>
<sequence length="159" mass="18342">MTQIGEVALSLFQEKHAEYLKEFQLPPEQAKFTALPEQVWEEAEGRFRVVILAEETPVGFFLLHSTDRVKEYTDNPHAMLLTALSIDHRQQGKGYAKKAMQIMKEWVSLEFVSCNEIVLAVNYKNIPAQTLYRQTGYHDTGRRKIGKIGEQFIFALPIR</sequence>
<dbReference type="CDD" id="cd04301">
    <property type="entry name" value="NAT_SF"/>
    <property type="match status" value="1"/>
</dbReference>
<dbReference type="SUPFAM" id="SSF55729">
    <property type="entry name" value="Acyl-CoA N-acyltransferases (Nat)"/>
    <property type="match status" value="1"/>
</dbReference>
<evidence type="ECO:0000313" key="2">
    <source>
        <dbReference type="Proteomes" id="UP000076510"/>
    </source>
</evidence>
<dbReference type="InterPro" id="IPR016181">
    <property type="entry name" value="Acyl_CoA_acyltransferase"/>
</dbReference>
<proteinExistence type="predicted"/>
<dbReference type="Gene3D" id="3.40.630.30">
    <property type="match status" value="1"/>
</dbReference>
<evidence type="ECO:0000313" key="1">
    <source>
        <dbReference type="EMBL" id="KZE44481.1"/>
    </source>
</evidence>
<dbReference type="OrthoDB" id="66776at2"/>
<dbReference type="InterPro" id="IPR000182">
    <property type="entry name" value="GNAT_dom"/>
</dbReference>
<dbReference type="Pfam" id="PF00583">
    <property type="entry name" value="Acetyltransf_1"/>
    <property type="match status" value="1"/>
</dbReference>
<organism evidence="1 2">
    <name type="scientific">Rossellomorea marisflavi</name>
    <dbReference type="NCBI Taxonomy" id="189381"/>
    <lineage>
        <taxon>Bacteria</taxon>
        <taxon>Bacillati</taxon>
        <taxon>Bacillota</taxon>
        <taxon>Bacilli</taxon>
        <taxon>Bacillales</taxon>
        <taxon>Bacillaceae</taxon>
        <taxon>Rossellomorea</taxon>
    </lineage>
</organism>
<dbReference type="EMBL" id="LQQY01000043">
    <property type="protein sequence ID" value="KZE44481.1"/>
    <property type="molecule type" value="Genomic_DNA"/>
</dbReference>
<accession>A0A0J5V263</accession>
<gene>
    <name evidence="1" type="ORF">AV649_07585</name>
</gene>
<dbReference type="GO" id="GO:0016747">
    <property type="term" value="F:acyltransferase activity, transferring groups other than amino-acyl groups"/>
    <property type="evidence" value="ECO:0007669"/>
    <property type="project" value="InterPro"/>
</dbReference>
<reference evidence="2" key="1">
    <citation type="submission" date="2016-01" db="EMBL/GenBank/DDBJ databases">
        <title>Whole genome sequencing of Bhargavaea cecembensis T14.</title>
        <authorList>
            <person name="Hong K.W."/>
        </authorList>
    </citation>
    <scope>NUCLEOTIDE SEQUENCE [LARGE SCALE GENOMIC DNA]</scope>
    <source>
        <strain evidence="2">M19</strain>
    </source>
</reference>
<name>A0A0J5V263_9BACI</name>
<keyword evidence="1" id="KW-0808">Transferase</keyword>
<dbReference type="Proteomes" id="UP000076510">
    <property type="component" value="Unassembled WGS sequence"/>
</dbReference>
<dbReference type="PROSITE" id="PS51186">
    <property type="entry name" value="GNAT"/>
    <property type="match status" value="1"/>
</dbReference>
<dbReference type="RefSeq" id="WP_048006879.1">
    <property type="nucleotide sequence ID" value="NZ_CP047095.1"/>
</dbReference>
<comment type="caution">
    <text evidence="1">The sequence shown here is derived from an EMBL/GenBank/DDBJ whole genome shotgun (WGS) entry which is preliminary data.</text>
</comment>
<protein>
    <submittedName>
        <fullName evidence="1">Acetyltransferase</fullName>
    </submittedName>
</protein>
<dbReference type="AlphaFoldDB" id="A0A0J5V263"/>